<dbReference type="HOGENOM" id="CLU_061288_2_2_1"/>
<dbReference type="GO" id="GO:0005509">
    <property type="term" value="F:calcium ion binding"/>
    <property type="evidence" value="ECO:0007669"/>
    <property type="project" value="InterPro"/>
</dbReference>
<dbReference type="InterPro" id="IPR050230">
    <property type="entry name" value="CALM/Myosin/TropC-like"/>
</dbReference>
<organism evidence="4">
    <name type="scientific">Guillardia theta (strain CCMP2712)</name>
    <name type="common">Cryptophyte</name>
    <dbReference type="NCBI Taxonomy" id="905079"/>
    <lineage>
        <taxon>Eukaryota</taxon>
        <taxon>Cryptophyceae</taxon>
        <taxon>Pyrenomonadales</taxon>
        <taxon>Geminigeraceae</taxon>
        <taxon>Guillardia</taxon>
    </lineage>
</organism>
<dbReference type="Proteomes" id="UP000011087">
    <property type="component" value="Unassembled WGS sequence"/>
</dbReference>
<keyword evidence="2" id="KW-0106">Calcium</keyword>
<dbReference type="Gene3D" id="1.10.238.10">
    <property type="entry name" value="EF-hand"/>
    <property type="match status" value="1"/>
</dbReference>
<proteinExistence type="predicted"/>
<evidence type="ECO:0000256" key="2">
    <source>
        <dbReference type="ARBA" id="ARBA00022837"/>
    </source>
</evidence>
<sequence length="160" mass="18282">MVDRLEEEQLKQLRTSFTLLDGDGDGRVDAVDIQKFLGTFGAHFSLEEVEEFINEESAHPNGVLDFPEFVCMLSRLLGFALKKPVEVSRATLHRIFERWDQDGDGYLSANDLRSAVKEVGEEWSDAQVNDMIYFKNTNGLFTFQDLEDIIVEKVQTIDDD</sequence>
<gene>
    <name evidence="4" type="ORF">GUITHDRAFT_161416</name>
</gene>
<dbReference type="EMBL" id="JH992974">
    <property type="protein sequence ID" value="EKX51774.1"/>
    <property type="molecule type" value="Genomic_DNA"/>
</dbReference>
<dbReference type="InterPro" id="IPR011992">
    <property type="entry name" value="EF-hand-dom_pair"/>
</dbReference>
<dbReference type="Pfam" id="PF13499">
    <property type="entry name" value="EF-hand_7"/>
    <property type="match status" value="2"/>
</dbReference>
<keyword evidence="1" id="KW-0677">Repeat</keyword>
<evidence type="ECO:0000256" key="1">
    <source>
        <dbReference type="ARBA" id="ARBA00022737"/>
    </source>
</evidence>
<dbReference type="PANTHER" id="PTHR23048">
    <property type="entry name" value="MYOSIN LIGHT CHAIN 1, 3"/>
    <property type="match status" value="1"/>
</dbReference>
<dbReference type="InterPro" id="IPR002048">
    <property type="entry name" value="EF_hand_dom"/>
</dbReference>
<dbReference type="GO" id="GO:0016460">
    <property type="term" value="C:myosin II complex"/>
    <property type="evidence" value="ECO:0007669"/>
    <property type="project" value="TreeGrafter"/>
</dbReference>
<reference evidence="4 6" key="1">
    <citation type="journal article" date="2012" name="Nature">
        <title>Algal genomes reveal evolutionary mosaicism and the fate of nucleomorphs.</title>
        <authorList>
            <consortium name="DOE Joint Genome Institute"/>
            <person name="Curtis B.A."/>
            <person name="Tanifuji G."/>
            <person name="Burki F."/>
            <person name="Gruber A."/>
            <person name="Irimia M."/>
            <person name="Maruyama S."/>
            <person name="Arias M.C."/>
            <person name="Ball S.G."/>
            <person name="Gile G.H."/>
            <person name="Hirakawa Y."/>
            <person name="Hopkins J.F."/>
            <person name="Kuo A."/>
            <person name="Rensing S.A."/>
            <person name="Schmutz J."/>
            <person name="Symeonidi A."/>
            <person name="Elias M."/>
            <person name="Eveleigh R.J."/>
            <person name="Herman E.K."/>
            <person name="Klute M.J."/>
            <person name="Nakayama T."/>
            <person name="Obornik M."/>
            <person name="Reyes-Prieto A."/>
            <person name="Armbrust E.V."/>
            <person name="Aves S.J."/>
            <person name="Beiko R.G."/>
            <person name="Coutinho P."/>
            <person name="Dacks J.B."/>
            <person name="Durnford D.G."/>
            <person name="Fast N.M."/>
            <person name="Green B.R."/>
            <person name="Grisdale C.J."/>
            <person name="Hempel F."/>
            <person name="Henrissat B."/>
            <person name="Hoppner M.P."/>
            <person name="Ishida K."/>
            <person name="Kim E."/>
            <person name="Koreny L."/>
            <person name="Kroth P.G."/>
            <person name="Liu Y."/>
            <person name="Malik S.B."/>
            <person name="Maier U.G."/>
            <person name="McRose D."/>
            <person name="Mock T."/>
            <person name="Neilson J.A."/>
            <person name="Onodera N.T."/>
            <person name="Poole A.M."/>
            <person name="Pritham E.J."/>
            <person name="Richards T.A."/>
            <person name="Rocap G."/>
            <person name="Roy S.W."/>
            <person name="Sarai C."/>
            <person name="Schaack S."/>
            <person name="Shirato S."/>
            <person name="Slamovits C.H."/>
            <person name="Spencer D.F."/>
            <person name="Suzuki S."/>
            <person name="Worden A.Z."/>
            <person name="Zauner S."/>
            <person name="Barry K."/>
            <person name="Bell C."/>
            <person name="Bharti A.K."/>
            <person name="Crow J.A."/>
            <person name="Grimwood J."/>
            <person name="Kramer R."/>
            <person name="Lindquist E."/>
            <person name="Lucas S."/>
            <person name="Salamov A."/>
            <person name="McFadden G.I."/>
            <person name="Lane C.E."/>
            <person name="Keeling P.J."/>
            <person name="Gray M.W."/>
            <person name="Grigoriev I.V."/>
            <person name="Archibald J.M."/>
        </authorList>
    </citation>
    <scope>NUCLEOTIDE SEQUENCE</scope>
    <source>
        <strain evidence="4 6">CCMP2712</strain>
    </source>
</reference>
<reference evidence="6" key="2">
    <citation type="submission" date="2012-11" db="EMBL/GenBank/DDBJ databases">
        <authorList>
            <person name="Kuo A."/>
            <person name="Curtis B.A."/>
            <person name="Tanifuji G."/>
            <person name="Burki F."/>
            <person name="Gruber A."/>
            <person name="Irimia M."/>
            <person name="Maruyama S."/>
            <person name="Arias M.C."/>
            <person name="Ball S.G."/>
            <person name="Gile G.H."/>
            <person name="Hirakawa Y."/>
            <person name="Hopkins J.F."/>
            <person name="Rensing S.A."/>
            <person name="Schmutz J."/>
            <person name="Symeonidi A."/>
            <person name="Elias M."/>
            <person name="Eveleigh R.J."/>
            <person name="Herman E.K."/>
            <person name="Klute M.J."/>
            <person name="Nakayama T."/>
            <person name="Obornik M."/>
            <person name="Reyes-Prieto A."/>
            <person name="Armbrust E.V."/>
            <person name="Aves S.J."/>
            <person name="Beiko R.G."/>
            <person name="Coutinho P."/>
            <person name="Dacks J.B."/>
            <person name="Durnford D.G."/>
            <person name="Fast N.M."/>
            <person name="Green B.R."/>
            <person name="Grisdale C."/>
            <person name="Hempe F."/>
            <person name="Henrissat B."/>
            <person name="Hoppner M.P."/>
            <person name="Ishida K.-I."/>
            <person name="Kim E."/>
            <person name="Koreny L."/>
            <person name="Kroth P.G."/>
            <person name="Liu Y."/>
            <person name="Malik S.-B."/>
            <person name="Maier U.G."/>
            <person name="McRose D."/>
            <person name="Mock T."/>
            <person name="Neilson J.A."/>
            <person name="Onodera N.T."/>
            <person name="Poole A.M."/>
            <person name="Pritham E.J."/>
            <person name="Richards T.A."/>
            <person name="Rocap G."/>
            <person name="Roy S.W."/>
            <person name="Sarai C."/>
            <person name="Schaack S."/>
            <person name="Shirato S."/>
            <person name="Slamovits C.H."/>
            <person name="Spencer D.F."/>
            <person name="Suzuki S."/>
            <person name="Worden A.Z."/>
            <person name="Zauner S."/>
            <person name="Barry K."/>
            <person name="Bell C."/>
            <person name="Bharti A.K."/>
            <person name="Crow J.A."/>
            <person name="Grimwood J."/>
            <person name="Kramer R."/>
            <person name="Lindquist E."/>
            <person name="Lucas S."/>
            <person name="Salamov A."/>
            <person name="McFadden G.I."/>
            <person name="Lane C.E."/>
            <person name="Keeling P.J."/>
            <person name="Gray M.W."/>
            <person name="Grigoriev I.V."/>
            <person name="Archibald J.M."/>
        </authorList>
    </citation>
    <scope>NUCLEOTIDE SEQUENCE</scope>
    <source>
        <strain evidence="6">CCMP2712</strain>
    </source>
</reference>
<dbReference type="PROSITE" id="PS00018">
    <property type="entry name" value="EF_HAND_1"/>
    <property type="match status" value="2"/>
</dbReference>
<dbReference type="PaxDb" id="55529-EKX51774"/>
<keyword evidence="6" id="KW-1185">Reference proteome</keyword>
<dbReference type="OrthoDB" id="26525at2759"/>
<evidence type="ECO:0000313" key="6">
    <source>
        <dbReference type="Proteomes" id="UP000011087"/>
    </source>
</evidence>
<dbReference type="EnsemblProtists" id="EKX51774">
    <property type="protein sequence ID" value="EKX51774"/>
    <property type="gene ID" value="GUITHDRAFT_161416"/>
</dbReference>
<feature type="domain" description="EF-hand" evidence="3">
    <location>
        <begin position="8"/>
        <end position="43"/>
    </location>
</feature>
<dbReference type="KEGG" id="gtt:GUITHDRAFT_161416"/>
<accession>L1JU13</accession>
<dbReference type="PANTHER" id="PTHR23048:SF0">
    <property type="entry name" value="CALMODULIN LIKE 3"/>
    <property type="match status" value="1"/>
</dbReference>
<evidence type="ECO:0000313" key="5">
    <source>
        <dbReference type="EnsemblProtists" id="EKX51774"/>
    </source>
</evidence>
<dbReference type="InterPro" id="IPR018247">
    <property type="entry name" value="EF_Hand_1_Ca_BS"/>
</dbReference>
<dbReference type="SUPFAM" id="SSF47473">
    <property type="entry name" value="EF-hand"/>
    <property type="match status" value="1"/>
</dbReference>
<dbReference type="FunFam" id="1.10.238.10:FF:000003">
    <property type="entry name" value="Calmodulin A"/>
    <property type="match status" value="1"/>
</dbReference>
<feature type="domain" description="EF-hand" evidence="3">
    <location>
        <begin position="87"/>
        <end position="122"/>
    </location>
</feature>
<dbReference type="GeneID" id="17308559"/>
<protein>
    <recommendedName>
        <fullName evidence="3">EF-hand domain-containing protein</fullName>
    </recommendedName>
</protein>
<name>L1JU13_GUITC</name>
<dbReference type="AlphaFoldDB" id="L1JU13"/>
<evidence type="ECO:0000259" key="3">
    <source>
        <dbReference type="PROSITE" id="PS50222"/>
    </source>
</evidence>
<reference evidence="5" key="3">
    <citation type="submission" date="2015-06" db="UniProtKB">
        <authorList>
            <consortium name="EnsemblProtists"/>
        </authorList>
    </citation>
    <scope>IDENTIFICATION</scope>
</reference>
<dbReference type="RefSeq" id="XP_005838754.1">
    <property type="nucleotide sequence ID" value="XM_005838697.1"/>
</dbReference>
<dbReference type="STRING" id="905079.L1JU13"/>
<dbReference type="PROSITE" id="PS50222">
    <property type="entry name" value="EF_HAND_2"/>
    <property type="match status" value="2"/>
</dbReference>
<evidence type="ECO:0000313" key="4">
    <source>
        <dbReference type="EMBL" id="EKX51774.1"/>
    </source>
</evidence>
<dbReference type="SMART" id="SM00054">
    <property type="entry name" value="EFh"/>
    <property type="match status" value="3"/>
</dbReference>
<dbReference type="eggNOG" id="KOG0027">
    <property type="taxonomic scope" value="Eukaryota"/>
</dbReference>